<gene>
    <name evidence="1" type="ORF">QNA08_15530</name>
</gene>
<evidence type="ECO:0000313" key="2">
    <source>
        <dbReference type="Proteomes" id="UP001321492"/>
    </source>
</evidence>
<dbReference type="Gene3D" id="3.30.300.20">
    <property type="match status" value="1"/>
</dbReference>
<dbReference type="InterPro" id="IPR015946">
    <property type="entry name" value="KH_dom-like_a/b"/>
</dbReference>
<accession>A0ABT7AJS7</accession>
<sequence>MKARVKWVDGMAFMAEAGSGHAVVLDGAPEYGGRNIGIRPMEMLLMGLGGCTAFDVVLILKRGRQPVTDCAVEVEAERAETDPKVFTRIHITYRVSGRGLARDKVERAIELSKEKYCSASIMLGQVAEITHDLVLTDESAEAAASA</sequence>
<dbReference type="InterPro" id="IPR003718">
    <property type="entry name" value="OsmC/Ohr_fam"/>
</dbReference>
<dbReference type="EMBL" id="JASJEV010000011">
    <property type="protein sequence ID" value="MDJ1159635.1"/>
    <property type="molecule type" value="Genomic_DNA"/>
</dbReference>
<dbReference type="Proteomes" id="UP001321492">
    <property type="component" value="Unassembled WGS sequence"/>
</dbReference>
<proteinExistence type="predicted"/>
<dbReference type="InterPro" id="IPR036102">
    <property type="entry name" value="OsmC/Ohrsf"/>
</dbReference>
<dbReference type="Pfam" id="PF02566">
    <property type="entry name" value="OsmC"/>
    <property type="match status" value="1"/>
</dbReference>
<evidence type="ECO:0000313" key="1">
    <source>
        <dbReference type="EMBL" id="MDJ1159635.1"/>
    </source>
</evidence>
<keyword evidence="2" id="KW-1185">Reference proteome</keyword>
<dbReference type="PANTHER" id="PTHR34352">
    <property type="entry name" value="PROTEIN YHFA"/>
    <property type="match status" value="1"/>
</dbReference>
<dbReference type="NCBIfam" id="NF008009">
    <property type="entry name" value="PRK10738.1"/>
    <property type="match status" value="1"/>
</dbReference>
<dbReference type="PANTHER" id="PTHR34352:SF1">
    <property type="entry name" value="PROTEIN YHFA"/>
    <property type="match status" value="1"/>
</dbReference>
<protein>
    <submittedName>
        <fullName evidence="1">OsmC family protein</fullName>
    </submittedName>
</protein>
<name>A0ABT7AJS7_9HYPH</name>
<dbReference type="RefSeq" id="WP_283741635.1">
    <property type="nucleotide sequence ID" value="NZ_JASJEV010000011.1"/>
</dbReference>
<comment type="caution">
    <text evidence="1">The sequence shown here is derived from an EMBL/GenBank/DDBJ whole genome shotgun (WGS) entry which is preliminary data.</text>
</comment>
<reference evidence="1 2" key="1">
    <citation type="submission" date="2023-05" db="EMBL/GenBank/DDBJ databases">
        <title>Chelatococcus sp. nov., a moderately thermophilic bacterium isolated from hot spring microbial mat.</title>
        <authorList>
            <person name="Hu C.-J."/>
            <person name="Li W.-J."/>
        </authorList>
    </citation>
    <scope>NUCLEOTIDE SEQUENCE [LARGE SCALE GENOMIC DNA]</scope>
    <source>
        <strain evidence="1 2">SYSU G07232</strain>
    </source>
</reference>
<dbReference type="Gene3D" id="2.20.25.10">
    <property type="match status" value="1"/>
</dbReference>
<dbReference type="SUPFAM" id="SSF82784">
    <property type="entry name" value="OsmC-like"/>
    <property type="match status" value="1"/>
</dbReference>
<organism evidence="1 2">
    <name type="scientific">Chelatococcus albus</name>
    <dbReference type="NCBI Taxonomy" id="3047466"/>
    <lineage>
        <taxon>Bacteria</taxon>
        <taxon>Pseudomonadati</taxon>
        <taxon>Pseudomonadota</taxon>
        <taxon>Alphaproteobacteria</taxon>
        <taxon>Hyphomicrobiales</taxon>
        <taxon>Chelatococcaceae</taxon>
        <taxon>Chelatococcus</taxon>
    </lineage>
</organism>